<name>A0ABN7W3A2_GIGMA</name>
<dbReference type="Proteomes" id="UP000789901">
    <property type="component" value="Unassembled WGS sequence"/>
</dbReference>
<dbReference type="EMBL" id="CAJVQB010028051">
    <property type="protein sequence ID" value="CAG8811659.1"/>
    <property type="molecule type" value="Genomic_DNA"/>
</dbReference>
<reference evidence="1 2" key="1">
    <citation type="submission" date="2021-06" db="EMBL/GenBank/DDBJ databases">
        <authorList>
            <person name="Kallberg Y."/>
            <person name="Tangrot J."/>
            <person name="Rosling A."/>
        </authorList>
    </citation>
    <scope>NUCLEOTIDE SEQUENCE [LARGE SCALE GENOMIC DNA]</scope>
    <source>
        <strain evidence="1 2">120-4 pot B 10/14</strain>
    </source>
</reference>
<comment type="caution">
    <text evidence="1">The sequence shown here is derived from an EMBL/GenBank/DDBJ whole genome shotgun (WGS) entry which is preliminary data.</text>
</comment>
<proteinExistence type="predicted"/>
<accession>A0ABN7W3A2</accession>
<keyword evidence="2" id="KW-1185">Reference proteome</keyword>
<evidence type="ECO:0000313" key="2">
    <source>
        <dbReference type="Proteomes" id="UP000789901"/>
    </source>
</evidence>
<gene>
    <name evidence="1" type="ORF">GMARGA_LOCUS25385</name>
</gene>
<feature type="non-terminal residue" evidence="1">
    <location>
        <position position="1"/>
    </location>
</feature>
<sequence>LLADNNQLPQNTQELLFDKNIELLFNKLLLNEYEELSPNEYKQLSPNEYKQLSPIEYKELSFNKDDKFSSYKNNKLLLCIVSQFLHLVKDYGYNKMLASKLLARSINKGLWHARVIHIWANQ</sequence>
<evidence type="ECO:0000313" key="1">
    <source>
        <dbReference type="EMBL" id="CAG8811659.1"/>
    </source>
</evidence>
<protein>
    <submittedName>
        <fullName evidence="1">45070_t:CDS:1</fullName>
    </submittedName>
</protein>
<organism evidence="1 2">
    <name type="scientific">Gigaspora margarita</name>
    <dbReference type="NCBI Taxonomy" id="4874"/>
    <lineage>
        <taxon>Eukaryota</taxon>
        <taxon>Fungi</taxon>
        <taxon>Fungi incertae sedis</taxon>
        <taxon>Mucoromycota</taxon>
        <taxon>Glomeromycotina</taxon>
        <taxon>Glomeromycetes</taxon>
        <taxon>Diversisporales</taxon>
        <taxon>Gigasporaceae</taxon>
        <taxon>Gigaspora</taxon>
    </lineage>
</organism>